<feature type="transmembrane region" description="Helical" evidence="1">
    <location>
        <begin position="64"/>
        <end position="83"/>
    </location>
</feature>
<reference key="1">
    <citation type="submission" date="2010-11" db="EMBL/GenBank/DDBJ databases">
        <title>The complete genome of Paludibacter propionicigenes DSM 17365.</title>
        <authorList>
            <consortium name="US DOE Joint Genome Institute (JGI-PGF)"/>
            <person name="Lucas S."/>
            <person name="Copeland A."/>
            <person name="Lapidus A."/>
            <person name="Bruce D."/>
            <person name="Goodwin L."/>
            <person name="Pitluck S."/>
            <person name="Kyrpides N."/>
            <person name="Mavromatis K."/>
            <person name="Ivanova N."/>
            <person name="Munk A.C."/>
            <person name="Brettin T."/>
            <person name="Detter J.C."/>
            <person name="Han C."/>
            <person name="Tapia R."/>
            <person name="Land M."/>
            <person name="Hauser L."/>
            <person name="Markowitz V."/>
            <person name="Cheng J.-F."/>
            <person name="Hugenholtz P."/>
            <person name="Woyke T."/>
            <person name="Wu D."/>
            <person name="Gronow S."/>
            <person name="Wellnitz S."/>
            <person name="Brambilla E."/>
            <person name="Klenk H.-P."/>
            <person name="Eisen J.A."/>
        </authorList>
    </citation>
    <scope>NUCLEOTIDE SEQUENCE</scope>
    <source>
        <strain>WB4</strain>
    </source>
</reference>
<evidence type="ECO:0000256" key="1">
    <source>
        <dbReference type="SAM" id="Phobius"/>
    </source>
</evidence>
<feature type="transmembrane region" description="Helical" evidence="1">
    <location>
        <begin position="167"/>
        <end position="189"/>
    </location>
</feature>
<proteinExistence type="predicted"/>
<dbReference type="KEGG" id="ppn:Palpr_0706"/>
<dbReference type="EMBL" id="CP002345">
    <property type="protein sequence ID" value="ADQ78862.1"/>
    <property type="molecule type" value="Genomic_DNA"/>
</dbReference>
<organism evidence="2 3">
    <name type="scientific">Paludibacter propionicigenes (strain DSM 17365 / JCM 13257 / WB4)</name>
    <dbReference type="NCBI Taxonomy" id="694427"/>
    <lineage>
        <taxon>Bacteria</taxon>
        <taxon>Pseudomonadati</taxon>
        <taxon>Bacteroidota</taxon>
        <taxon>Bacteroidia</taxon>
        <taxon>Bacteroidales</taxon>
        <taxon>Paludibacteraceae</taxon>
        <taxon>Paludibacter</taxon>
    </lineage>
</organism>
<keyword evidence="1" id="KW-0472">Membrane</keyword>
<name>E4T2B8_PALPW</name>
<dbReference type="Proteomes" id="UP000008718">
    <property type="component" value="Chromosome"/>
</dbReference>
<dbReference type="OrthoDB" id="998157at2"/>
<reference evidence="2 3" key="2">
    <citation type="journal article" date="2011" name="Stand. Genomic Sci.">
        <title>Complete genome sequence of Paludibacter propionicigenes type strain (WB4).</title>
        <authorList>
            <person name="Gronow S."/>
            <person name="Munk C."/>
            <person name="Lapidus A."/>
            <person name="Nolan M."/>
            <person name="Lucas S."/>
            <person name="Hammon N."/>
            <person name="Deshpande S."/>
            <person name="Cheng J.F."/>
            <person name="Tapia R."/>
            <person name="Han C."/>
            <person name="Goodwin L."/>
            <person name="Pitluck S."/>
            <person name="Liolios K."/>
            <person name="Ivanova N."/>
            <person name="Mavromatis K."/>
            <person name="Mikhailova N."/>
            <person name="Pati A."/>
            <person name="Chen A."/>
            <person name="Palaniappan K."/>
            <person name="Land M."/>
            <person name="Hauser L."/>
            <person name="Chang Y.J."/>
            <person name="Jeffries C.D."/>
            <person name="Brambilla E."/>
            <person name="Rohde M."/>
            <person name="Goker M."/>
            <person name="Detter J.C."/>
            <person name="Woyke T."/>
            <person name="Bristow J."/>
            <person name="Eisen J.A."/>
            <person name="Markowitz V."/>
            <person name="Hugenholtz P."/>
            <person name="Kyrpides N.C."/>
            <person name="Klenk H.P."/>
        </authorList>
    </citation>
    <scope>NUCLEOTIDE SEQUENCE [LARGE SCALE GENOMIC DNA]</scope>
    <source>
        <strain evidence="3">DSM 17365 / JCM 13257 / WB4</strain>
    </source>
</reference>
<protein>
    <recommendedName>
        <fullName evidence="4">Yip1 domain-containing protein</fullName>
    </recommendedName>
</protein>
<sequence length="190" mass="20840">MKSNGFFRLMVNPFTRIAGWQAFGLGLVFLVVSGIIGGFGNVVFDGVIDSHLVTQLTMMQSFSYIGISLLTLVLVMWIAGLFIAKGFRFIDILGTMTLSKAPFLLIAIVGYFAKMPDMNEVMKNPMVVFHSMSMVVLMILSIPVVVWSITLMYNALKISSGASGGKLTTVFIIAILVSEAISKLMIYFLM</sequence>
<accession>E4T2B8</accession>
<dbReference type="STRING" id="694427.Palpr_0706"/>
<keyword evidence="1" id="KW-1133">Transmembrane helix</keyword>
<dbReference type="RefSeq" id="WP_013444231.1">
    <property type="nucleotide sequence ID" value="NC_014734.1"/>
</dbReference>
<feature type="transmembrane region" description="Helical" evidence="1">
    <location>
        <begin position="20"/>
        <end position="44"/>
    </location>
</feature>
<feature type="transmembrane region" description="Helical" evidence="1">
    <location>
        <begin position="133"/>
        <end position="155"/>
    </location>
</feature>
<dbReference type="AlphaFoldDB" id="E4T2B8"/>
<dbReference type="eggNOG" id="ENOG5032XWI">
    <property type="taxonomic scope" value="Bacteria"/>
</dbReference>
<keyword evidence="1" id="KW-0812">Transmembrane</keyword>
<evidence type="ECO:0000313" key="3">
    <source>
        <dbReference type="Proteomes" id="UP000008718"/>
    </source>
</evidence>
<feature type="transmembrane region" description="Helical" evidence="1">
    <location>
        <begin position="90"/>
        <end position="113"/>
    </location>
</feature>
<dbReference type="HOGENOM" id="CLU_115328_0_0_10"/>
<evidence type="ECO:0008006" key="4">
    <source>
        <dbReference type="Google" id="ProtNLM"/>
    </source>
</evidence>
<evidence type="ECO:0000313" key="2">
    <source>
        <dbReference type="EMBL" id="ADQ78862.1"/>
    </source>
</evidence>
<gene>
    <name evidence="2" type="ordered locus">Palpr_0706</name>
</gene>
<keyword evidence="3" id="KW-1185">Reference proteome</keyword>